<keyword evidence="1" id="KW-0732">Signal</keyword>
<sequence length="273" mass="28550">MAVGWACTISLIVCSLALAISFLRTAISDAHALLSSYPQPLTYEELTAPLADAARHSVVVRDASTQKERTVSVLASPAGQSGRTLVLVHAFKMSALTWSPVWNELRNRGHQVLALDLAGHGQSNLSKEALELVSLSSDIRHVLDHFDVRNGGIVGHSLGGFLAMMYLVEHASHALQRVPLGFACLACTGGHFGHFIGGAGGNWHGNLLMTTGIEDAHGESPRPPAFLEAPLWATAGPELGQTIGPVVPRVGLERLRGTRGAARRGGGGGGGGG</sequence>
<evidence type="ECO:0000259" key="2">
    <source>
        <dbReference type="Pfam" id="PF00561"/>
    </source>
</evidence>
<accession>A0ABN9VNU4</accession>
<dbReference type="Gene3D" id="3.40.50.1820">
    <property type="entry name" value="alpha/beta hydrolase"/>
    <property type="match status" value="1"/>
</dbReference>
<organism evidence="3 4">
    <name type="scientific">Prorocentrum cordatum</name>
    <dbReference type="NCBI Taxonomy" id="2364126"/>
    <lineage>
        <taxon>Eukaryota</taxon>
        <taxon>Sar</taxon>
        <taxon>Alveolata</taxon>
        <taxon>Dinophyceae</taxon>
        <taxon>Prorocentrales</taxon>
        <taxon>Prorocentraceae</taxon>
        <taxon>Prorocentrum</taxon>
    </lineage>
</organism>
<dbReference type="InterPro" id="IPR029058">
    <property type="entry name" value="AB_hydrolase_fold"/>
</dbReference>
<dbReference type="PRINTS" id="PR00111">
    <property type="entry name" value="ABHYDROLASE"/>
</dbReference>
<evidence type="ECO:0000313" key="4">
    <source>
        <dbReference type="Proteomes" id="UP001189429"/>
    </source>
</evidence>
<reference evidence="3" key="1">
    <citation type="submission" date="2023-10" db="EMBL/GenBank/DDBJ databases">
        <authorList>
            <person name="Chen Y."/>
            <person name="Shah S."/>
            <person name="Dougan E. K."/>
            <person name="Thang M."/>
            <person name="Chan C."/>
        </authorList>
    </citation>
    <scope>NUCLEOTIDE SEQUENCE [LARGE SCALE GENOMIC DNA]</scope>
</reference>
<comment type="caution">
    <text evidence="3">The sequence shown here is derived from an EMBL/GenBank/DDBJ whole genome shotgun (WGS) entry which is preliminary data.</text>
</comment>
<evidence type="ECO:0000256" key="1">
    <source>
        <dbReference type="SAM" id="SignalP"/>
    </source>
</evidence>
<dbReference type="InterPro" id="IPR050266">
    <property type="entry name" value="AB_hydrolase_sf"/>
</dbReference>
<feature type="signal peptide" evidence="1">
    <location>
        <begin position="1"/>
        <end position="19"/>
    </location>
</feature>
<gene>
    <name evidence="3" type="ORF">PCOR1329_LOCUS58974</name>
</gene>
<dbReference type="EMBL" id="CAUYUJ010017336">
    <property type="protein sequence ID" value="CAK0873906.1"/>
    <property type="molecule type" value="Genomic_DNA"/>
</dbReference>
<name>A0ABN9VNU4_9DINO</name>
<dbReference type="InterPro" id="IPR000073">
    <property type="entry name" value="AB_hydrolase_1"/>
</dbReference>
<dbReference type="SUPFAM" id="SSF53474">
    <property type="entry name" value="alpha/beta-Hydrolases"/>
    <property type="match status" value="1"/>
</dbReference>
<evidence type="ECO:0000313" key="3">
    <source>
        <dbReference type="EMBL" id="CAK0873906.1"/>
    </source>
</evidence>
<dbReference type="PANTHER" id="PTHR43798">
    <property type="entry name" value="MONOACYLGLYCEROL LIPASE"/>
    <property type="match status" value="1"/>
</dbReference>
<feature type="non-terminal residue" evidence="3">
    <location>
        <position position="273"/>
    </location>
</feature>
<feature type="domain" description="AB hydrolase-1" evidence="2">
    <location>
        <begin position="84"/>
        <end position="173"/>
    </location>
</feature>
<feature type="chain" id="PRO_5047239095" description="AB hydrolase-1 domain-containing protein" evidence="1">
    <location>
        <begin position="20"/>
        <end position="273"/>
    </location>
</feature>
<dbReference type="Pfam" id="PF00561">
    <property type="entry name" value="Abhydrolase_1"/>
    <property type="match status" value="1"/>
</dbReference>
<keyword evidence="4" id="KW-1185">Reference proteome</keyword>
<protein>
    <recommendedName>
        <fullName evidence="2">AB hydrolase-1 domain-containing protein</fullName>
    </recommendedName>
</protein>
<proteinExistence type="predicted"/>
<dbReference type="PANTHER" id="PTHR43798:SF33">
    <property type="entry name" value="HYDROLASE, PUTATIVE (AFU_ORTHOLOGUE AFUA_2G14860)-RELATED"/>
    <property type="match status" value="1"/>
</dbReference>
<dbReference type="Proteomes" id="UP001189429">
    <property type="component" value="Unassembled WGS sequence"/>
</dbReference>